<organism evidence="1 2">
    <name type="scientific">Mucilaginibacter gotjawali</name>
    <dbReference type="NCBI Taxonomy" id="1550579"/>
    <lineage>
        <taxon>Bacteria</taxon>
        <taxon>Pseudomonadati</taxon>
        <taxon>Bacteroidota</taxon>
        <taxon>Sphingobacteriia</taxon>
        <taxon>Sphingobacteriales</taxon>
        <taxon>Sphingobacteriaceae</taxon>
        <taxon>Mucilaginibacter</taxon>
    </lineage>
</organism>
<sequence>METLTIEIPDKEVKIFKELLKKFNIKIVKTEVSETPNALTVKTIKDARTGKGVEKPIENVRSFIDSL</sequence>
<comment type="caution">
    <text evidence="1">The sequence shown here is derived from an EMBL/GenBank/DDBJ whole genome shotgun (WGS) entry which is preliminary data.</text>
</comment>
<accession>A0A839SAV7</accession>
<dbReference type="OrthoDB" id="965614at2"/>
<proteinExistence type="predicted"/>
<dbReference type="AlphaFoldDB" id="A0A839SAV7"/>
<protein>
    <submittedName>
        <fullName evidence="1">Uncharacterized protein</fullName>
    </submittedName>
</protein>
<reference evidence="1" key="1">
    <citation type="submission" date="2020-08" db="EMBL/GenBank/DDBJ databases">
        <title>Genomic Encyclopedia of Type Strains, Phase III (KMG-III): the genomes of soil and plant-associated and newly described type strains.</title>
        <authorList>
            <person name="Whitman W."/>
        </authorList>
    </citation>
    <scope>NUCLEOTIDE SEQUENCE [LARGE SCALE GENOMIC DNA]</scope>
    <source>
        <strain evidence="1">CECT 8628</strain>
    </source>
</reference>
<dbReference type="Proteomes" id="UP000539265">
    <property type="component" value="Unassembled WGS sequence"/>
</dbReference>
<dbReference type="RefSeq" id="WP_096356865.1">
    <property type="nucleotide sequence ID" value="NZ_AP017313.1"/>
</dbReference>
<evidence type="ECO:0000313" key="1">
    <source>
        <dbReference type="EMBL" id="MBB3054492.1"/>
    </source>
</evidence>
<dbReference type="EMBL" id="JACHWX010000002">
    <property type="protein sequence ID" value="MBB3054492.1"/>
    <property type="molecule type" value="Genomic_DNA"/>
</dbReference>
<evidence type="ECO:0000313" key="2">
    <source>
        <dbReference type="Proteomes" id="UP000539265"/>
    </source>
</evidence>
<name>A0A839SAV7_9SPHI</name>
<keyword evidence="2" id="KW-1185">Reference proteome</keyword>
<gene>
    <name evidence="1" type="ORF">FHS11_000902</name>
</gene>